<name>A0AAD5Z6E5_9POAL</name>
<dbReference type="PANTHER" id="PTHR33110">
    <property type="entry name" value="F-BOX/KELCH-REPEAT PROTEIN-RELATED"/>
    <property type="match status" value="1"/>
</dbReference>
<evidence type="ECO:0000313" key="2">
    <source>
        <dbReference type="EMBL" id="KAJ3687745.1"/>
    </source>
</evidence>
<comment type="caution">
    <text evidence="2">The sequence shown here is derived from an EMBL/GenBank/DDBJ whole genome shotgun (WGS) entry which is preliminary data.</text>
</comment>
<evidence type="ECO:0000313" key="3">
    <source>
        <dbReference type="Proteomes" id="UP001210211"/>
    </source>
</evidence>
<dbReference type="EMBL" id="JAMRDG010000002">
    <property type="protein sequence ID" value="KAJ3687745.1"/>
    <property type="molecule type" value="Genomic_DNA"/>
</dbReference>
<proteinExistence type="predicted"/>
<evidence type="ECO:0000259" key="1">
    <source>
        <dbReference type="Pfam" id="PF03478"/>
    </source>
</evidence>
<feature type="domain" description="KIB1-4 beta-propeller" evidence="1">
    <location>
        <begin position="87"/>
        <end position="262"/>
    </location>
</feature>
<dbReference type="InterPro" id="IPR005174">
    <property type="entry name" value="KIB1-4_b-propeller"/>
</dbReference>
<dbReference type="Proteomes" id="UP001210211">
    <property type="component" value="Unassembled WGS sequence"/>
</dbReference>
<dbReference type="Gene3D" id="1.20.1280.50">
    <property type="match status" value="1"/>
</dbReference>
<dbReference type="Pfam" id="PF03478">
    <property type="entry name" value="Beta-prop_KIB1-4"/>
    <property type="match status" value="1"/>
</dbReference>
<dbReference type="AlphaFoldDB" id="A0AAD5Z6E5"/>
<reference evidence="2 3" key="1">
    <citation type="journal article" date="2022" name="Cell">
        <title>Repeat-based holocentromeres influence genome architecture and karyotype evolution.</title>
        <authorList>
            <person name="Hofstatter P.G."/>
            <person name="Thangavel G."/>
            <person name="Lux T."/>
            <person name="Neumann P."/>
            <person name="Vondrak T."/>
            <person name="Novak P."/>
            <person name="Zhang M."/>
            <person name="Costa L."/>
            <person name="Castellani M."/>
            <person name="Scott A."/>
            <person name="Toegelov H."/>
            <person name="Fuchs J."/>
            <person name="Mata-Sucre Y."/>
            <person name="Dias Y."/>
            <person name="Vanzela A.L.L."/>
            <person name="Huettel B."/>
            <person name="Almeida C.C.S."/>
            <person name="Simkova H."/>
            <person name="Souza G."/>
            <person name="Pedrosa-Harand A."/>
            <person name="Macas J."/>
            <person name="Mayer K.F.X."/>
            <person name="Houben A."/>
            <person name="Marques A."/>
        </authorList>
    </citation>
    <scope>NUCLEOTIDE SEQUENCE [LARGE SCALE GENOMIC DNA]</scope>
    <source>
        <strain evidence="2">RhyTen1mFocal</strain>
    </source>
</reference>
<protein>
    <recommendedName>
        <fullName evidence="1">KIB1-4 beta-propeller domain-containing protein</fullName>
    </recommendedName>
</protein>
<organism evidence="2 3">
    <name type="scientific">Rhynchospora tenuis</name>
    <dbReference type="NCBI Taxonomy" id="198213"/>
    <lineage>
        <taxon>Eukaryota</taxon>
        <taxon>Viridiplantae</taxon>
        <taxon>Streptophyta</taxon>
        <taxon>Embryophyta</taxon>
        <taxon>Tracheophyta</taxon>
        <taxon>Spermatophyta</taxon>
        <taxon>Magnoliopsida</taxon>
        <taxon>Liliopsida</taxon>
        <taxon>Poales</taxon>
        <taxon>Cyperaceae</taxon>
        <taxon>Cyperoideae</taxon>
        <taxon>Rhynchosporeae</taxon>
        <taxon>Rhynchospora</taxon>
    </lineage>
</organism>
<dbReference type="SUPFAM" id="SSF81383">
    <property type="entry name" value="F-box domain"/>
    <property type="match status" value="1"/>
</dbReference>
<sequence length="367" mass="42182">MALQPTLHRLKNQTLSNKDISRETDWSDLQPELIYLISRKLTDIFDFVHFRVVCKRWRHAVGVSDLPPQLPWIMVKYWKFRDCYLHFYSLLTGKTYTINVDQYYKSDHNSIEGSAYNYIPTYNWETEECSLFNPLTNEKLSLPRTLIWSLSCVPSVQLLSASDHSSRYVCMTNPPSEDFTCLYSCHLGDLNWTAIQPRSSVETGTGFVNAGFALYDGMCYANDEETGGTKVINLATRTVVCVVPWPETDQLQVRICLLVSSGDILKSMPLSQIDNINNQFLFLHEDHGCAFRADDFPGFVGNSIYFLRWKAGEGTQINRYDIKDGKIEVLEMANTEDLQQNVTLERTPFPILTLTKPALRVRCFYPN</sequence>
<keyword evidence="3" id="KW-1185">Reference proteome</keyword>
<accession>A0AAD5Z6E5</accession>
<dbReference type="InterPro" id="IPR036047">
    <property type="entry name" value="F-box-like_dom_sf"/>
</dbReference>
<gene>
    <name evidence="2" type="ORF">LUZ61_016909</name>
</gene>